<feature type="region of interest" description="Disordered" evidence="4">
    <location>
        <begin position="182"/>
        <end position="232"/>
    </location>
</feature>
<evidence type="ECO:0000259" key="5">
    <source>
        <dbReference type="Pfam" id="PF12053"/>
    </source>
</evidence>
<feature type="compositionally biased region" description="Basic and acidic residues" evidence="4">
    <location>
        <begin position="182"/>
        <end position="191"/>
    </location>
</feature>
<dbReference type="GO" id="GO:0005912">
    <property type="term" value="C:adherens junction"/>
    <property type="evidence" value="ECO:0007669"/>
    <property type="project" value="TreeGrafter"/>
</dbReference>
<dbReference type="Pfam" id="PF12053">
    <property type="entry name" value="Par3_HAL_N_term"/>
    <property type="match status" value="1"/>
</dbReference>
<organism evidence="6 7">
    <name type="scientific">Scophthalmus maximus</name>
    <name type="common">Turbot</name>
    <name type="synonym">Psetta maxima</name>
    <dbReference type="NCBI Taxonomy" id="52904"/>
    <lineage>
        <taxon>Eukaryota</taxon>
        <taxon>Metazoa</taxon>
        <taxon>Chordata</taxon>
        <taxon>Craniata</taxon>
        <taxon>Vertebrata</taxon>
        <taxon>Euteleostomi</taxon>
        <taxon>Actinopterygii</taxon>
        <taxon>Neopterygii</taxon>
        <taxon>Teleostei</taxon>
        <taxon>Neoteleostei</taxon>
        <taxon>Acanthomorphata</taxon>
        <taxon>Carangaria</taxon>
        <taxon>Pleuronectiformes</taxon>
        <taxon>Pleuronectoidei</taxon>
        <taxon>Scophthalmidae</taxon>
        <taxon>Scophthalmus</taxon>
    </lineage>
</organism>
<feature type="region of interest" description="Disordered" evidence="4">
    <location>
        <begin position="99"/>
        <end position="119"/>
    </location>
</feature>
<dbReference type="GO" id="GO:0000226">
    <property type="term" value="P:microtubule cytoskeleton organization"/>
    <property type="evidence" value="ECO:0007669"/>
    <property type="project" value="TreeGrafter"/>
</dbReference>
<feature type="region of interest" description="Disordered" evidence="4">
    <location>
        <begin position="244"/>
        <end position="280"/>
    </location>
</feature>
<protein>
    <recommendedName>
        <fullName evidence="5">Par3/HAL N-terminal domain-containing protein</fullName>
    </recommendedName>
</protein>
<dbReference type="GO" id="GO:0030010">
    <property type="term" value="P:establishment of cell polarity"/>
    <property type="evidence" value="ECO:0007669"/>
    <property type="project" value="TreeGrafter"/>
</dbReference>
<name>A0A6A4TBA3_SCOMX</name>
<keyword evidence="3" id="KW-0131">Cell cycle</keyword>
<dbReference type="Gene3D" id="3.10.20.90">
    <property type="entry name" value="Phosphatidylinositol 3-kinase Catalytic Subunit, Chain A, domain 1"/>
    <property type="match status" value="1"/>
</dbReference>
<dbReference type="GO" id="GO:0043296">
    <property type="term" value="C:apical junction complex"/>
    <property type="evidence" value="ECO:0007669"/>
    <property type="project" value="TreeGrafter"/>
</dbReference>
<reference evidence="6 7" key="1">
    <citation type="submission" date="2019-06" db="EMBL/GenBank/DDBJ databases">
        <title>Draft genomes of female and male turbot (Scophthalmus maximus).</title>
        <authorList>
            <person name="Xu H."/>
            <person name="Xu X.-W."/>
            <person name="Shao C."/>
            <person name="Chen S."/>
        </authorList>
    </citation>
    <scope>NUCLEOTIDE SEQUENCE [LARGE SCALE GENOMIC DNA]</scope>
    <source>
        <strain evidence="6">Ysfricsl-2016a</strain>
        <tissue evidence="6">Blood</tissue>
    </source>
</reference>
<dbReference type="GO" id="GO:0035091">
    <property type="term" value="F:phosphatidylinositol binding"/>
    <property type="evidence" value="ECO:0007669"/>
    <property type="project" value="TreeGrafter"/>
</dbReference>
<proteinExistence type="predicted"/>
<dbReference type="GO" id="GO:0051660">
    <property type="term" value="P:establishment of centrosome localization"/>
    <property type="evidence" value="ECO:0007669"/>
    <property type="project" value="TreeGrafter"/>
</dbReference>
<evidence type="ECO:0000256" key="2">
    <source>
        <dbReference type="ARBA" id="ARBA00022737"/>
    </source>
</evidence>
<dbReference type="GO" id="GO:0005938">
    <property type="term" value="C:cell cortex"/>
    <property type="evidence" value="ECO:0007669"/>
    <property type="project" value="TreeGrafter"/>
</dbReference>
<dbReference type="GO" id="GO:0007155">
    <property type="term" value="P:cell adhesion"/>
    <property type="evidence" value="ECO:0007669"/>
    <property type="project" value="TreeGrafter"/>
</dbReference>
<dbReference type="InterPro" id="IPR052213">
    <property type="entry name" value="PAR3"/>
</dbReference>
<gene>
    <name evidence="6" type="ORF">F2P81_001405</name>
</gene>
<dbReference type="PANTHER" id="PTHR16484:SF4">
    <property type="entry name" value="PARTITIONING DEFECTIVE 3 HOMOLOG B"/>
    <property type="match status" value="1"/>
</dbReference>
<dbReference type="GO" id="GO:0045197">
    <property type="term" value="P:establishment or maintenance of epithelial cell apical/basal polarity"/>
    <property type="evidence" value="ECO:0007669"/>
    <property type="project" value="TreeGrafter"/>
</dbReference>
<comment type="caution">
    <text evidence="6">The sequence shown here is derived from an EMBL/GenBank/DDBJ whole genome shotgun (WGS) entry which is preliminary data.</text>
</comment>
<accession>A0A6A4TBA3</accession>
<keyword evidence="1" id="KW-0132">Cell division</keyword>
<dbReference type="EMBL" id="VEVO01000002">
    <property type="protein sequence ID" value="KAF0044876.1"/>
    <property type="molecule type" value="Genomic_DNA"/>
</dbReference>
<keyword evidence="2" id="KW-0677">Repeat</keyword>
<evidence type="ECO:0000256" key="1">
    <source>
        <dbReference type="ARBA" id="ARBA00022618"/>
    </source>
</evidence>
<dbReference type="InterPro" id="IPR021922">
    <property type="entry name" value="Par3/HAL_N"/>
</dbReference>
<feature type="domain" description="Par3/HAL N-terminal" evidence="5">
    <location>
        <begin position="148"/>
        <end position="183"/>
    </location>
</feature>
<evidence type="ECO:0000313" key="7">
    <source>
        <dbReference type="Proteomes" id="UP000438429"/>
    </source>
</evidence>
<feature type="compositionally biased region" description="Basic and acidic residues" evidence="4">
    <location>
        <begin position="266"/>
        <end position="280"/>
    </location>
</feature>
<dbReference type="GO" id="GO:0051301">
    <property type="term" value="P:cell division"/>
    <property type="evidence" value="ECO:0007669"/>
    <property type="project" value="UniProtKB-KW"/>
</dbReference>
<sequence>MNTSAASGEEPRRAFVNRRPCKRRDVSQEAACRLVCRTDTDALKYSYCGERSFLESRRRRDSFRVPVSVCFVWVDHQRTKLGVTPGLRSVFPLPTFDTDSSAEDSVSPAGSTHRVASVKSNRGDEAAGLHLLLPRFGQLSIAYASSPPEHGDIGVKTHHLEYADGGILDMDDLLSDLVDDRDKAKRPRDGPQHVYTPLLVRSSSDSAVAPPHERMVTSTPEDRGNGSPEPEVNHVLKGALDRLRTDDPPAKMSKFNFRPSPVSSSKPHDKGIEANSRSKREKIFQEDECIVQINDTPLEDKTFAQ</sequence>
<dbReference type="AlphaFoldDB" id="A0A6A4TBA3"/>
<dbReference type="GO" id="GO:0016324">
    <property type="term" value="C:apical plasma membrane"/>
    <property type="evidence" value="ECO:0007669"/>
    <property type="project" value="TreeGrafter"/>
</dbReference>
<evidence type="ECO:0000313" key="6">
    <source>
        <dbReference type="EMBL" id="KAF0044876.1"/>
    </source>
</evidence>
<feature type="compositionally biased region" description="Basic and acidic residues" evidence="4">
    <location>
        <begin position="211"/>
        <end position="224"/>
    </location>
</feature>
<dbReference type="GO" id="GO:0008104">
    <property type="term" value="P:intracellular protein localization"/>
    <property type="evidence" value="ECO:0007669"/>
    <property type="project" value="TreeGrafter"/>
</dbReference>
<dbReference type="PANTHER" id="PTHR16484">
    <property type="entry name" value="PARTITIONING DEFECTIVE 3 RELATED"/>
    <property type="match status" value="1"/>
</dbReference>
<dbReference type="Proteomes" id="UP000438429">
    <property type="component" value="Unassembled WGS sequence"/>
</dbReference>
<evidence type="ECO:0000256" key="4">
    <source>
        <dbReference type="SAM" id="MobiDB-lite"/>
    </source>
</evidence>
<evidence type="ECO:0000256" key="3">
    <source>
        <dbReference type="ARBA" id="ARBA00023306"/>
    </source>
</evidence>